<evidence type="ECO:0000256" key="1">
    <source>
        <dbReference type="SAM" id="MobiDB-lite"/>
    </source>
</evidence>
<feature type="region of interest" description="Disordered" evidence="1">
    <location>
        <begin position="123"/>
        <end position="153"/>
    </location>
</feature>
<dbReference type="EMBL" id="JAWXYG010000012">
    <property type="protein sequence ID" value="KAK4257645.1"/>
    <property type="molecule type" value="Genomic_DNA"/>
</dbReference>
<dbReference type="Proteomes" id="UP001293593">
    <property type="component" value="Unassembled WGS sequence"/>
</dbReference>
<dbReference type="AlphaFoldDB" id="A0AAE1JU58"/>
<dbReference type="PANTHER" id="PTHR18966">
    <property type="entry name" value="IONOTROPIC GLUTAMATE RECEPTOR"/>
    <property type="match status" value="1"/>
</dbReference>
<dbReference type="SUPFAM" id="SSF53850">
    <property type="entry name" value="Periplasmic binding protein-like II"/>
    <property type="match status" value="1"/>
</dbReference>
<gene>
    <name evidence="2" type="ORF">QN277_007208</name>
</gene>
<feature type="compositionally biased region" description="Low complexity" evidence="1">
    <location>
        <begin position="133"/>
        <end position="153"/>
    </location>
</feature>
<organism evidence="2 3">
    <name type="scientific">Acacia crassicarpa</name>
    <name type="common">northern wattle</name>
    <dbReference type="NCBI Taxonomy" id="499986"/>
    <lineage>
        <taxon>Eukaryota</taxon>
        <taxon>Viridiplantae</taxon>
        <taxon>Streptophyta</taxon>
        <taxon>Embryophyta</taxon>
        <taxon>Tracheophyta</taxon>
        <taxon>Spermatophyta</taxon>
        <taxon>Magnoliopsida</taxon>
        <taxon>eudicotyledons</taxon>
        <taxon>Gunneridae</taxon>
        <taxon>Pentapetalae</taxon>
        <taxon>rosids</taxon>
        <taxon>fabids</taxon>
        <taxon>Fabales</taxon>
        <taxon>Fabaceae</taxon>
        <taxon>Caesalpinioideae</taxon>
        <taxon>mimosoid clade</taxon>
        <taxon>Acacieae</taxon>
        <taxon>Acacia</taxon>
    </lineage>
</organism>
<proteinExistence type="predicted"/>
<dbReference type="InterPro" id="IPR015683">
    <property type="entry name" value="Ionotropic_Glu_rcpt"/>
</dbReference>
<protein>
    <submittedName>
        <fullName evidence="2">Uncharacterized protein</fullName>
    </submittedName>
</protein>
<evidence type="ECO:0000313" key="3">
    <source>
        <dbReference type="Proteomes" id="UP001293593"/>
    </source>
</evidence>
<sequence length="153" mass="17104">MQSYTECLSSILTVHKLQSHYPSEYDVLNDPNIKIEYQGGSFIKGLLEKLKVDKSRVKNYSAIEDYKDALGKGSRKGGVDVIFDEVPHLKAFPRGSSLTSHFSTAILSVREIMEMDEIEHKYFGSSDNDEDQSLSNSSSDNESSSSLTSYSFV</sequence>
<comment type="caution">
    <text evidence="2">The sequence shown here is derived from an EMBL/GenBank/DDBJ whole genome shotgun (WGS) entry which is preliminary data.</text>
</comment>
<reference evidence="2" key="1">
    <citation type="submission" date="2023-10" db="EMBL/GenBank/DDBJ databases">
        <title>Chromosome-level genome of the transformable northern wattle, Acacia crassicarpa.</title>
        <authorList>
            <person name="Massaro I."/>
            <person name="Sinha N.R."/>
            <person name="Poethig S."/>
            <person name="Leichty A.R."/>
        </authorList>
    </citation>
    <scope>NUCLEOTIDE SEQUENCE</scope>
    <source>
        <strain evidence="2">Acra3RX</strain>
        <tissue evidence="2">Leaf</tissue>
    </source>
</reference>
<accession>A0AAE1JU58</accession>
<keyword evidence="3" id="KW-1185">Reference proteome</keyword>
<evidence type="ECO:0000313" key="2">
    <source>
        <dbReference type="EMBL" id="KAK4257645.1"/>
    </source>
</evidence>
<name>A0AAE1JU58_9FABA</name>